<dbReference type="AlphaFoldDB" id="W9X621"/>
<evidence type="ECO:0000256" key="1">
    <source>
        <dbReference type="ARBA" id="ARBA00004141"/>
    </source>
</evidence>
<protein>
    <recommendedName>
        <fullName evidence="9">Major facilitator superfamily (MFS) profile domain-containing protein</fullName>
    </recommendedName>
</protein>
<proteinExistence type="inferred from homology"/>
<feature type="region of interest" description="Disordered" evidence="7">
    <location>
        <begin position="1"/>
        <end position="26"/>
    </location>
</feature>
<evidence type="ECO:0000259" key="9">
    <source>
        <dbReference type="PROSITE" id="PS50850"/>
    </source>
</evidence>
<keyword evidence="3" id="KW-0813">Transport</keyword>
<keyword evidence="11" id="KW-1185">Reference proteome</keyword>
<dbReference type="Proteomes" id="UP000019471">
    <property type="component" value="Unassembled WGS sequence"/>
</dbReference>
<dbReference type="Pfam" id="PF00083">
    <property type="entry name" value="Sugar_tr"/>
    <property type="match status" value="1"/>
</dbReference>
<feature type="transmembrane region" description="Helical" evidence="8">
    <location>
        <begin position="225"/>
        <end position="248"/>
    </location>
</feature>
<gene>
    <name evidence="10" type="ORF">A1O5_10865</name>
</gene>
<dbReference type="InterPro" id="IPR020846">
    <property type="entry name" value="MFS_dom"/>
</dbReference>
<feature type="transmembrane region" description="Helical" evidence="8">
    <location>
        <begin position="135"/>
        <end position="154"/>
    </location>
</feature>
<feature type="transmembrane region" description="Helical" evidence="8">
    <location>
        <begin position="52"/>
        <end position="79"/>
    </location>
</feature>
<dbReference type="PRINTS" id="PR00171">
    <property type="entry name" value="SUGRTRNSPORT"/>
</dbReference>
<dbReference type="InterPro" id="IPR050360">
    <property type="entry name" value="MFS_Sugar_Transporters"/>
</dbReference>
<evidence type="ECO:0000256" key="7">
    <source>
        <dbReference type="SAM" id="MobiDB-lite"/>
    </source>
</evidence>
<dbReference type="PROSITE" id="PS00217">
    <property type="entry name" value="SUGAR_TRANSPORT_2"/>
    <property type="match status" value="1"/>
</dbReference>
<dbReference type="PANTHER" id="PTHR48022:SF14">
    <property type="entry name" value="MAJOR FACILITATOR SUPERFAMILY (MFS) PROFILE DOMAIN-CONTAINING PROTEIN-RELATED"/>
    <property type="match status" value="1"/>
</dbReference>
<dbReference type="GO" id="GO:0016020">
    <property type="term" value="C:membrane"/>
    <property type="evidence" value="ECO:0007669"/>
    <property type="project" value="UniProtKB-SubCell"/>
</dbReference>
<feature type="transmembrane region" description="Helical" evidence="8">
    <location>
        <begin position="194"/>
        <end position="213"/>
    </location>
</feature>
<sequence length="340" mass="37520">MATEGSSPVQGFESQDRNNHPGTTDYQAVRTEESILETTRQLRLRGTFQSKYVVLCAFIVRLGGFLFGYDQGVVSVVLVMDQFLDQFPRVSKTASGAGFWKGFMTAMIKHIGGPNHFFTGAFNQGWVAEKISRKYSICVAVCIFVLGSVLQTAAQDYAMLIVGRLIGGIGVGMPSMVVPMYIAEVSPTEIRGTLHVLEEFSIVFVIICAYWLTFGARYIGGEWSFQLPFLLQIIPAILLGISVLFIPFSPGWLVAKGRDQEALTALVNSDGSQWMTREFKPNGSIFEPKLHSTKRLPQRSIQISASRVDSLAGLLSNWSLQLMLIVSNKAIGDVQWSELA</sequence>
<comment type="similarity">
    <text evidence="2">Belongs to the major facilitator superfamily. Sugar transporter (TC 2.A.1.1) family.</text>
</comment>
<dbReference type="InterPro" id="IPR005829">
    <property type="entry name" value="Sugar_transporter_CS"/>
</dbReference>
<feature type="transmembrane region" description="Helical" evidence="8">
    <location>
        <begin position="160"/>
        <end position="182"/>
    </location>
</feature>
<organism evidence="10 11">
    <name type="scientific">Cladophialophora psammophila CBS 110553</name>
    <dbReference type="NCBI Taxonomy" id="1182543"/>
    <lineage>
        <taxon>Eukaryota</taxon>
        <taxon>Fungi</taxon>
        <taxon>Dikarya</taxon>
        <taxon>Ascomycota</taxon>
        <taxon>Pezizomycotina</taxon>
        <taxon>Eurotiomycetes</taxon>
        <taxon>Chaetothyriomycetidae</taxon>
        <taxon>Chaetothyriales</taxon>
        <taxon>Herpotrichiellaceae</taxon>
        <taxon>Cladophialophora</taxon>
    </lineage>
</organism>
<reference evidence="10 11" key="1">
    <citation type="submission" date="2013-03" db="EMBL/GenBank/DDBJ databases">
        <title>The Genome Sequence of Cladophialophora psammophila CBS 110553.</title>
        <authorList>
            <consortium name="The Broad Institute Genomics Platform"/>
            <person name="Cuomo C."/>
            <person name="de Hoog S."/>
            <person name="Gorbushina A."/>
            <person name="Walker B."/>
            <person name="Young S.K."/>
            <person name="Zeng Q."/>
            <person name="Gargeya S."/>
            <person name="Fitzgerald M."/>
            <person name="Haas B."/>
            <person name="Abouelleil A."/>
            <person name="Allen A.W."/>
            <person name="Alvarado L."/>
            <person name="Arachchi H.M."/>
            <person name="Berlin A.M."/>
            <person name="Chapman S.B."/>
            <person name="Gainer-Dewar J."/>
            <person name="Goldberg J."/>
            <person name="Griggs A."/>
            <person name="Gujja S."/>
            <person name="Hansen M."/>
            <person name="Howarth C."/>
            <person name="Imamovic A."/>
            <person name="Ireland A."/>
            <person name="Larimer J."/>
            <person name="McCowan C."/>
            <person name="Murphy C."/>
            <person name="Pearson M."/>
            <person name="Poon T.W."/>
            <person name="Priest M."/>
            <person name="Roberts A."/>
            <person name="Saif S."/>
            <person name="Shea T."/>
            <person name="Sisk P."/>
            <person name="Sykes S."/>
            <person name="Wortman J."/>
            <person name="Nusbaum C."/>
            <person name="Birren B."/>
        </authorList>
    </citation>
    <scope>NUCLEOTIDE SEQUENCE [LARGE SCALE GENOMIC DNA]</scope>
    <source>
        <strain evidence="10 11">CBS 110553</strain>
    </source>
</reference>
<evidence type="ECO:0000256" key="2">
    <source>
        <dbReference type="ARBA" id="ARBA00010992"/>
    </source>
</evidence>
<evidence type="ECO:0000256" key="8">
    <source>
        <dbReference type="SAM" id="Phobius"/>
    </source>
</evidence>
<evidence type="ECO:0000256" key="3">
    <source>
        <dbReference type="ARBA" id="ARBA00022448"/>
    </source>
</evidence>
<accession>W9X621</accession>
<evidence type="ECO:0000256" key="4">
    <source>
        <dbReference type="ARBA" id="ARBA00022692"/>
    </source>
</evidence>
<dbReference type="RefSeq" id="XP_007749629.1">
    <property type="nucleotide sequence ID" value="XM_007751439.1"/>
</dbReference>
<feature type="domain" description="Major facilitator superfamily (MFS) profile" evidence="9">
    <location>
        <begin position="56"/>
        <end position="340"/>
    </location>
</feature>
<evidence type="ECO:0000256" key="5">
    <source>
        <dbReference type="ARBA" id="ARBA00022989"/>
    </source>
</evidence>
<name>W9X621_9EURO</name>
<dbReference type="InterPro" id="IPR005828">
    <property type="entry name" value="MFS_sugar_transport-like"/>
</dbReference>
<dbReference type="PANTHER" id="PTHR48022">
    <property type="entry name" value="PLASTIDIC GLUCOSE TRANSPORTER 4"/>
    <property type="match status" value="1"/>
</dbReference>
<evidence type="ECO:0000256" key="6">
    <source>
        <dbReference type="ARBA" id="ARBA00023136"/>
    </source>
</evidence>
<dbReference type="eggNOG" id="KOG0254">
    <property type="taxonomic scope" value="Eukaryota"/>
</dbReference>
<dbReference type="HOGENOM" id="CLU_816375_0_0_1"/>
<evidence type="ECO:0000313" key="11">
    <source>
        <dbReference type="Proteomes" id="UP000019471"/>
    </source>
</evidence>
<dbReference type="Gene3D" id="1.20.1250.20">
    <property type="entry name" value="MFS general substrate transporter like domains"/>
    <property type="match status" value="1"/>
</dbReference>
<dbReference type="SUPFAM" id="SSF103473">
    <property type="entry name" value="MFS general substrate transporter"/>
    <property type="match status" value="1"/>
</dbReference>
<comment type="caution">
    <text evidence="10">The sequence shown here is derived from an EMBL/GenBank/DDBJ whole genome shotgun (WGS) entry which is preliminary data.</text>
</comment>
<feature type="compositionally biased region" description="Polar residues" evidence="7">
    <location>
        <begin position="1"/>
        <end position="13"/>
    </location>
</feature>
<dbReference type="STRING" id="1182543.W9X621"/>
<keyword evidence="6 8" id="KW-0472">Membrane</keyword>
<dbReference type="OrthoDB" id="8120565at2759"/>
<dbReference type="GeneID" id="19195556"/>
<keyword evidence="5 8" id="KW-1133">Transmembrane helix</keyword>
<dbReference type="InterPro" id="IPR036259">
    <property type="entry name" value="MFS_trans_sf"/>
</dbReference>
<dbReference type="GO" id="GO:0005351">
    <property type="term" value="F:carbohydrate:proton symporter activity"/>
    <property type="evidence" value="ECO:0007669"/>
    <property type="project" value="TreeGrafter"/>
</dbReference>
<keyword evidence="4 8" id="KW-0812">Transmembrane</keyword>
<dbReference type="EMBL" id="AMGX01000022">
    <property type="protein sequence ID" value="EXJ65889.1"/>
    <property type="molecule type" value="Genomic_DNA"/>
</dbReference>
<evidence type="ECO:0000313" key="10">
    <source>
        <dbReference type="EMBL" id="EXJ65889.1"/>
    </source>
</evidence>
<comment type="subcellular location">
    <subcellularLocation>
        <location evidence="1">Membrane</location>
        <topology evidence="1">Multi-pass membrane protein</topology>
    </subcellularLocation>
</comment>
<dbReference type="PROSITE" id="PS50850">
    <property type="entry name" value="MFS"/>
    <property type="match status" value="1"/>
</dbReference>
<dbReference type="InterPro" id="IPR003663">
    <property type="entry name" value="Sugar/inositol_transpt"/>
</dbReference>